<dbReference type="Gene3D" id="3.60.10.10">
    <property type="entry name" value="Endonuclease/exonuclease/phosphatase"/>
    <property type="match status" value="2"/>
</dbReference>
<feature type="region of interest" description="Disordered" evidence="1">
    <location>
        <begin position="664"/>
        <end position="695"/>
    </location>
</feature>
<dbReference type="SUPFAM" id="SSF56219">
    <property type="entry name" value="DNase I-like"/>
    <property type="match status" value="1"/>
</dbReference>
<feature type="region of interest" description="Disordered" evidence="1">
    <location>
        <begin position="394"/>
        <end position="477"/>
    </location>
</feature>
<feature type="region of interest" description="Disordered" evidence="1">
    <location>
        <begin position="131"/>
        <end position="162"/>
    </location>
</feature>
<dbReference type="InterPro" id="IPR046985">
    <property type="entry name" value="IP5"/>
</dbReference>
<dbReference type="InterPro" id="IPR000300">
    <property type="entry name" value="IPPc"/>
</dbReference>
<feature type="compositionally biased region" description="Basic and acidic residues" evidence="1">
    <location>
        <begin position="131"/>
        <end position="156"/>
    </location>
</feature>
<dbReference type="InterPro" id="IPR036691">
    <property type="entry name" value="Endo/exonu/phosph_ase_sf"/>
</dbReference>
<feature type="compositionally biased region" description="Polar residues" evidence="1">
    <location>
        <begin position="1"/>
        <end position="13"/>
    </location>
</feature>
<name>A0A8H4VLJ0_9AGAR</name>
<evidence type="ECO:0000256" key="1">
    <source>
        <dbReference type="SAM" id="MobiDB-lite"/>
    </source>
</evidence>
<proteinExistence type="predicted"/>
<comment type="caution">
    <text evidence="3">The sequence shown here is derived from an EMBL/GenBank/DDBJ whole genome shotgun (WGS) entry which is preliminary data.</text>
</comment>
<gene>
    <name evidence="3" type="ORF">D9613_007700</name>
</gene>
<dbReference type="GO" id="GO:0046856">
    <property type="term" value="P:phosphatidylinositol dephosphorylation"/>
    <property type="evidence" value="ECO:0007669"/>
    <property type="project" value="InterPro"/>
</dbReference>
<evidence type="ECO:0000259" key="2">
    <source>
        <dbReference type="SMART" id="SM00128"/>
    </source>
</evidence>
<feature type="region of interest" description="Disordered" evidence="1">
    <location>
        <begin position="1"/>
        <end position="39"/>
    </location>
</feature>
<protein>
    <recommendedName>
        <fullName evidence="2">Inositol polyphosphate-related phosphatase domain-containing protein</fullName>
    </recommendedName>
</protein>
<organism evidence="3 4">
    <name type="scientific">Agrocybe pediades</name>
    <dbReference type="NCBI Taxonomy" id="84607"/>
    <lineage>
        <taxon>Eukaryota</taxon>
        <taxon>Fungi</taxon>
        <taxon>Dikarya</taxon>
        <taxon>Basidiomycota</taxon>
        <taxon>Agaricomycotina</taxon>
        <taxon>Agaricomycetes</taxon>
        <taxon>Agaricomycetidae</taxon>
        <taxon>Agaricales</taxon>
        <taxon>Agaricineae</taxon>
        <taxon>Strophariaceae</taxon>
        <taxon>Agrocybe</taxon>
    </lineage>
</organism>
<feature type="region of interest" description="Disordered" evidence="1">
    <location>
        <begin position="617"/>
        <end position="644"/>
    </location>
</feature>
<dbReference type="SMART" id="SM00128">
    <property type="entry name" value="IPPc"/>
    <property type="match status" value="1"/>
</dbReference>
<evidence type="ECO:0000313" key="4">
    <source>
        <dbReference type="Proteomes" id="UP000521872"/>
    </source>
</evidence>
<evidence type="ECO:0000313" key="3">
    <source>
        <dbReference type="EMBL" id="KAF4614007.1"/>
    </source>
</evidence>
<feature type="compositionally biased region" description="Polar residues" evidence="1">
    <location>
        <begin position="630"/>
        <end position="644"/>
    </location>
</feature>
<feature type="compositionally biased region" description="Polar residues" evidence="1">
    <location>
        <begin position="21"/>
        <end position="31"/>
    </location>
</feature>
<dbReference type="AlphaFoldDB" id="A0A8H4VLJ0"/>
<dbReference type="Proteomes" id="UP000521872">
    <property type="component" value="Unassembled WGS sequence"/>
</dbReference>
<dbReference type="PANTHER" id="PTHR11200">
    <property type="entry name" value="INOSITOL 5-PHOSPHATASE"/>
    <property type="match status" value="1"/>
</dbReference>
<dbReference type="EMBL" id="JAACJL010000045">
    <property type="protein sequence ID" value="KAF4614007.1"/>
    <property type="molecule type" value="Genomic_DNA"/>
</dbReference>
<dbReference type="PANTHER" id="PTHR11200:SF275">
    <property type="entry name" value="LD06095P"/>
    <property type="match status" value="1"/>
</dbReference>
<feature type="compositionally biased region" description="Acidic residues" evidence="1">
    <location>
        <begin position="419"/>
        <end position="432"/>
    </location>
</feature>
<reference evidence="3 4" key="1">
    <citation type="submission" date="2019-12" db="EMBL/GenBank/DDBJ databases">
        <authorList>
            <person name="Floudas D."/>
            <person name="Bentzer J."/>
            <person name="Ahren D."/>
            <person name="Johansson T."/>
            <person name="Persson P."/>
            <person name="Tunlid A."/>
        </authorList>
    </citation>
    <scope>NUCLEOTIDE SEQUENCE [LARGE SCALE GENOMIC DNA]</scope>
    <source>
        <strain evidence="3 4">CBS 102.39</strain>
    </source>
</reference>
<dbReference type="Pfam" id="PF22669">
    <property type="entry name" value="Exo_endo_phos2"/>
    <property type="match status" value="2"/>
</dbReference>
<feature type="domain" description="Inositol polyphosphate-related phosphatase" evidence="2">
    <location>
        <begin position="156"/>
        <end position="445"/>
    </location>
</feature>
<accession>A0A8H4VLJ0</accession>
<keyword evidence="4" id="KW-1185">Reference proteome</keyword>
<dbReference type="GO" id="GO:0004439">
    <property type="term" value="F:phosphatidylinositol-4,5-bisphosphate 5-phosphatase activity"/>
    <property type="evidence" value="ECO:0007669"/>
    <property type="project" value="TreeGrafter"/>
</dbReference>
<sequence>MPTLHPSSTQGSPGQPEFSLMPQSGPLSSTPAGIDRLHTTSAPPQCLKIRILTWNMHDSLPKGDLEQLFGKLPVYDDSACRTHGIDIPLLPKDANHPYHLVVVAGQECPTPSGIPMGLTAGFRILDKERDKSREFDKEHSKYNGRSKEKGREDDHGSNFSADEQDYPFSGWTSMVEDYLCHDGGSVRTALPSATDVRFPLPLSRRKSSKIPRKGPYQLLIKERLMGIYMAVYVYRDLKPLIRGMSKSAVTAGLIGGRVGNKGGVGISLDIAGTTFLFLNAHLAAHEGKMHHRLANLAKIRAELCVDDFLPMDDPRKAADDLTDRFDFTFLCGDLNFRLDISRLHADWLIAREDYAQAFHFDQLNNLMKQEKFIPGFHEAGINFPPTFKYDVSRPSRRTRSLNSKEILEGDRAEPNNGIDEQDPETETCDEDALSLASSTSPSVVIKLNPTYTAPSPARTPSMPSPAQTSKMSTAEKRRPKWISLLSPSFVSSPNKLLKGKGPSAWSLSSPLPSPAPSSPIVNLFSSNDARRKNILRPPPIILIKSGEQERHSLSDGVLPEKGVYDSSHKKRVPSWCDRILWKTTIQPPASDTDPLNMETQHRQRTRSRVGHFFASTFRSPITRGTHESDSPLNDSAAPNSTMYSPSNMNTFIEIPARINTIISPPPTAPVPSNYIRSPPTSESARRPHSGERAQSATQSFWRFLPAFLSPTHHTLQSPTTPDGNYLPAGPSKGEVVCTSYDTLDDNGMHRLEGRSDHRPVIGTYCVFIYRKGW</sequence>
<feature type="region of interest" description="Disordered" evidence="1">
    <location>
        <begin position="587"/>
        <end position="606"/>
    </location>
</feature>